<gene>
    <name evidence="1" type="ORF">ACFSQW_12070</name>
</gene>
<dbReference type="RefSeq" id="WP_210353496.1">
    <property type="nucleotide sequence ID" value="NZ_JAEQMU010000001.1"/>
</dbReference>
<accession>A0ABW5L4B9</accession>
<keyword evidence="2" id="KW-1185">Reference proteome</keyword>
<sequence>MNVKLNQLPKKPYVKPSISITFIELEESIAVSSVQPNNNHTAVKEEWNELGDVYQDVEW</sequence>
<proteinExistence type="predicted"/>
<reference evidence="2" key="1">
    <citation type="journal article" date="2019" name="Int. J. Syst. Evol. Microbiol.">
        <title>The Global Catalogue of Microorganisms (GCM) 10K type strain sequencing project: providing services to taxonomists for standard genome sequencing and annotation.</title>
        <authorList>
            <consortium name="The Broad Institute Genomics Platform"/>
            <consortium name="The Broad Institute Genome Sequencing Center for Infectious Disease"/>
            <person name="Wu L."/>
            <person name="Ma J."/>
        </authorList>
    </citation>
    <scope>NUCLEOTIDE SEQUENCE [LARGE SCALE GENOMIC DNA]</scope>
    <source>
        <strain evidence="2">KCTC 52298</strain>
    </source>
</reference>
<comment type="caution">
    <text evidence="1">The sequence shown here is derived from an EMBL/GenBank/DDBJ whole genome shotgun (WGS) entry which is preliminary data.</text>
</comment>
<dbReference type="EMBL" id="JBHULD010000014">
    <property type="protein sequence ID" value="MFD2555133.1"/>
    <property type="molecule type" value="Genomic_DNA"/>
</dbReference>
<name>A0ABW5L4B9_9SPHI</name>
<organism evidence="1 2">
    <name type="scientific">Sphingobacterium tabacisoli</name>
    <dbReference type="NCBI Taxonomy" id="2044855"/>
    <lineage>
        <taxon>Bacteria</taxon>
        <taxon>Pseudomonadati</taxon>
        <taxon>Bacteroidota</taxon>
        <taxon>Sphingobacteriia</taxon>
        <taxon>Sphingobacteriales</taxon>
        <taxon>Sphingobacteriaceae</taxon>
        <taxon>Sphingobacterium</taxon>
    </lineage>
</organism>
<evidence type="ECO:0000313" key="2">
    <source>
        <dbReference type="Proteomes" id="UP001597440"/>
    </source>
</evidence>
<dbReference type="Proteomes" id="UP001597440">
    <property type="component" value="Unassembled WGS sequence"/>
</dbReference>
<evidence type="ECO:0000313" key="1">
    <source>
        <dbReference type="EMBL" id="MFD2555133.1"/>
    </source>
</evidence>
<protein>
    <submittedName>
        <fullName evidence="1">Uncharacterized protein</fullName>
    </submittedName>
</protein>